<evidence type="ECO:0000313" key="2">
    <source>
        <dbReference type="Proteomes" id="UP000239757"/>
    </source>
</evidence>
<reference evidence="1 2" key="1">
    <citation type="submission" date="2015-01" db="EMBL/GenBank/DDBJ databases">
        <title>Genome of allotetraploid Gossypium barbadense reveals genomic plasticity and fiber elongation in cotton evolution.</title>
        <authorList>
            <person name="Chen X."/>
            <person name="Liu X."/>
            <person name="Zhao B."/>
            <person name="Zheng H."/>
            <person name="Hu Y."/>
            <person name="Lu G."/>
            <person name="Yang C."/>
            <person name="Chen J."/>
            <person name="Shan C."/>
            <person name="Zhang L."/>
            <person name="Zhou Y."/>
            <person name="Wang L."/>
            <person name="Guo W."/>
            <person name="Bai Y."/>
            <person name="Ruan J."/>
            <person name="Shangguan X."/>
            <person name="Mao Y."/>
            <person name="Jiang J."/>
            <person name="Zhu Y."/>
            <person name="Lei J."/>
            <person name="Kang H."/>
            <person name="Chen S."/>
            <person name="He X."/>
            <person name="Wang R."/>
            <person name="Wang Y."/>
            <person name="Chen J."/>
            <person name="Wang L."/>
            <person name="Yu S."/>
            <person name="Wang B."/>
            <person name="Wei J."/>
            <person name="Song S."/>
            <person name="Lu X."/>
            <person name="Gao Z."/>
            <person name="Gu W."/>
            <person name="Deng X."/>
            <person name="Ma D."/>
            <person name="Wang S."/>
            <person name="Liang W."/>
            <person name="Fang L."/>
            <person name="Cai C."/>
            <person name="Zhu X."/>
            <person name="Zhou B."/>
            <person name="Zhang Y."/>
            <person name="Chen Z."/>
            <person name="Xu S."/>
            <person name="Zhu R."/>
            <person name="Wang S."/>
            <person name="Zhang T."/>
            <person name="Zhao G."/>
        </authorList>
    </citation>
    <scope>NUCLEOTIDE SEQUENCE [LARGE SCALE GENOMIC DNA]</scope>
    <source>
        <strain evidence="2">cv. Xinhai21</strain>
        <tissue evidence="1">Leaf</tissue>
    </source>
</reference>
<proteinExistence type="predicted"/>
<dbReference type="OrthoDB" id="972510at2759"/>
<name>A0A2P5VX94_GOSBA</name>
<gene>
    <name evidence="1" type="ORF">GOBAR_AA37239</name>
</gene>
<organism evidence="1 2">
    <name type="scientific">Gossypium barbadense</name>
    <name type="common">Sea Island cotton</name>
    <name type="synonym">Hibiscus barbadensis</name>
    <dbReference type="NCBI Taxonomy" id="3634"/>
    <lineage>
        <taxon>Eukaryota</taxon>
        <taxon>Viridiplantae</taxon>
        <taxon>Streptophyta</taxon>
        <taxon>Embryophyta</taxon>
        <taxon>Tracheophyta</taxon>
        <taxon>Spermatophyta</taxon>
        <taxon>Magnoliopsida</taxon>
        <taxon>eudicotyledons</taxon>
        <taxon>Gunneridae</taxon>
        <taxon>Pentapetalae</taxon>
        <taxon>rosids</taxon>
        <taxon>malvids</taxon>
        <taxon>Malvales</taxon>
        <taxon>Malvaceae</taxon>
        <taxon>Malvoideae</taxon>
        <taxon>Gossypium</taxon>
    </lineage>
</organism>
<dbReference type="Proteomes" id="UP000239757">
    <property type="component" value="Unassembled WGS sequence"/>
</dbReference>
<evidence type="ECO:0000313" key="1">
    <source>
        <dbReference type="EMBL" id="PPR83472.1"/>
    </source>
</evidence>
<dbReference type="AlphaFoldDB" id="A0A2P5VX94"/>
<accession>A0A2P5VX94</accession>
<sequence length="89" mass="9929">MGRDIGLQMVVIEEDALTVIRKLQKDHTDRSEMGLPSVPLSTCTAPSQRSGSYVSYRRLVEGIRSLSNQWSSSFCNRWRGIILEADGTA</sequence>
<dbReference type="EMBL" id="KZ670345">
    <property type="protein sequence ID" value="PPR83472.1"/>
    <property type="molecule type" value="Genomic_DNA"/>
</dbReference>
<protein>
    <submittedName>
        <fullName evidence="1">Uncharacterized protein</fullName>
    </submittedName>
</protein>